<accession>A0A9W9JAN2</accession>
<organism evidence="3 4">
    <name type="scientific">Penicillium cf. viridicatum</name>
    <dbReference type="NCBI Taxonomy" id="2972119"/>
    <lineage>
        <taxon>Eukaryota</taxon>
        <taxon>Fungi</taxon>
        <taxon>Dikarya</taxon>
        <taxon>Ascomycota</taxon>
        <taxon>Pezizomycotina</taxon>
        <taxon>Eurotiomycetes</taxon>
        <taxon>Eurotiomycetidae</taxon>
        <taxon>Eurotiales</taxon>
        <taxon>Aspergillaceae</taxon>
        <taxon>Penicillium</taxon>
    </lineage>
</organism>
<dbReference type="GO" id="GO:0050660">
    <property type="term" value="F:flavin adenine dinucleotide binding"/>
    <property type="evidence" value="ECO:0007669"/>
    <property type="project" value="InterPro"/>
</dbReference>
<dbReference type="Proteomes" id="UP001150942">
    <property type="component" value="Unassembled WGS sequence"/>
</dbReference>
<gene>
    <name evidence="3" type="ORF">N7449_008739</name>
</gene>
<evidence type="ECO:0000313" key="3">
    <source>
        <dbReference type="EMBL" id="KAJ5192597.1"/>
    </source>
</evidence>
<protein>
    <recommendedName>
        <fullName evidence="2">Acyl-CoA dehydrogenase/oxidase N-terminal domain-containing protein</fullName>
    </recommendedName>
</protein>
<keyword evidence="4" id="KW-1185">Reference proteome</keyword>
<feature type="domain" description="Acyl-CoA dehydrogenase/oxidase N-terminal" evidence="2">
    <location>
        <begin position="28"/>
        <end position="75"/>
    </location>
</feature>
<dbReference type="InterPro" id="IPR037069">
    <property type="entry name" value="AcylCoA_DH/ox_N_sf"/>
</dbReference>
<dbReference type="InterPro" id="IPR009100">
    <property type="entry name" value="AcylCoA_DH/oxidase_NM_dom_sf"/>
</dbReference>
<proteinExistence type="predicted"/>
<sequence length="85" mass="9720">MTSSALTSSTSFVDPSWHKDTAHPYYKDSQRKLQRFIREYVDSEVTPNAGEWEEQGYVSDEAFQRHAQLGFLAAAMFPLQKDCQG</sequence>
<reference evidence="3" key="1">
    <citation type="submission" date="2022-11" db="EMBL/GenBank/DDBJ databases">
        <authorList>
            <person name="Petersen C."/>
        </authorList>
    </citation>
    <scope>NUCLEOTIDE SEQUENCE</scope>
    <source>
        <strain evidence="3">IBT 20477</strain>
    </source>
</reference>
<comment type="caution">
    <text evidence="3">The sequence shown here is derived from an EMBL/GenBank/DDBJ whole genome shotgun (WGS) entry which is preliminary data.</text>
</comment>
<dbReference type="SUPFAM" id="SSF56645">
    <property type="entry name" value="Acyl-CoA dehydrogenase NM domain-like"/>
    <property type="match status" value="1"/>
</dbReference>
<dbReference type="GO" id="GO:0016627">
    <property type="term" value="F:oxidoreductase activity, acting on the CH-CH group of donors"/>
    <property type="evidence" value="ECO:0007669"/>
    <property type="project" value="InterPro"/>
</dbReference>
<dbReference type="AlphaFoldDB" id="A0A9W9JAN2"/>
<evidence type="ECO:0000256" key="1">
    <source>
        <dbReference type="SAM" id="MobiDB-lite"/>
    </source>
</evidence>
<dbReference type="Gene3D" id="1.10.540.10">
    <property type="entry name" value="Acyl-CoA dehydrogenase/oxidase, N-terminal domain"/>
    <property type="match status" value="1"/>
</dbReference>
<name>A0A9W9JAN2_9EURO</name>
<evidence type="ECO:0000259" key="2">
    <source>
        <dbReference type="Pfam" id="PF02771"/>
    </source>
</evidence>
<dbReference type="Pfam" id="PF02771">
    <property type="entry name" value="Acyl-CoA_dh_N"/>
    <property type="match status" value="1"/>
</dbReference>
<evidence type="ECO:0000313" key="4">
    <source>
        <dbReference type="Proteomes" id="UP001150942"/>
    </source>
</evidence>
<feature type="compositionally biased region" description="Polar residues" evidence="1">
    <location>
        <begin position="1"/>
        <end position="13"/>
    </location>
</feature>
<dbReference type="InterPro" id="IPR013786">
    <property type="entry name" value="AcylCoA_DH/ox_N"/>
</dbReference>
<dbReference type="EMBL" id="JAPQKQ010000006">
    <property type="protein sequence ID" value="KAJ5192597.1"/>
    <property type="molecule type" value="Genomic_DNA"/>
</dbReference>
<feature type="region of interest" description="Disordered" evidence="1">
    <location>
        <begin position="1"/>
        <end position="24"/>
    </location>
</feature>
<reference evidence="3" key="2">
    <citation type="journal article" date="2023" name="IMA Fungus">
        <title>Comparative genomic study of the Penicillium genus elucidates a diverse pangenome and 15 lateral gene transfer events.</title>
        <authorList>
            <person name="Petersen C."/>
            <person name="Sorensen T."/>
            <person name="Nielsen M.R."/>
            <person name="Sondergaard T.E."/>
            <person name="Sorensen J.L."/>
            <person name="Fitzpatrick D.A."/>
            <person name="Frisvad J.C."/>
            <person name="Nielsen K.L."/>
        </authorList>
    </citation>
    <scope>NUCLEOTIDE SEQUENCE</scope>
    <source>
        <strain evidence="3">IBT 20477</strain>
    </source>
</reference>